<feature type="domain" description="AB hydrolase-1" evidence="2">
    <location>
        <begin position="402"/>
        <end position="504"/>
    </location>
</feature>
<dbReference type="EMBL" id="GL945479">
    <property type="protein sequence ID" value="EGN99729.1"/>
    <property type="molecule type" value="Genomic_DNA"/>
</dbReference>
<dbReference type="eggNOG" id="ENOG502QVPA">
    <property type="taxonomic scope" value="Eukaryota"/>
</dbReference>
<feature type="domain" description="AB hydrolase-1" evidence="2">
    <location>
        <begin position="80"/>
        <end position="335"/>
    </location>
</feature>
<dbReference type="Proteomes" id="UP000008063">
    <property type="component" value="Unassembled WGS sequence"/>
</dbReference>
<evidence type="ECO:0000259" key="2">
    <source>
        <dbReference type="Pfam" id="PF00561"/>
    </source>
</evidence>
<dbReference type="AlphaFoldDB" id="F8PUW5"/>
<protein>
    <recommendedName>
        <fullName evidence="2">AB hydrolase-1 domain-containing protein</fullName>
    </recommendedName>
</protein>
<dbReference type="InterPro" id="IPR000073">
    <property type="entry name" value="AB_hydrolase_1"/>
</dbReference>
<keyword evidence="4" id="KW-1185">Reference proteome</keyword>
<dbReference type="InParanoid" id="F8PUW5"/>
<name>F8PUW5_SERL3</name>
<evidence type="ECO:0000313" key="4">
    <source>
        <dbReference type="Proteomes" id="UP000008063"/>
    </source>
</evidence>
<sequence length="693" mass="77351">MSVQAPEIQYYHHGRFKVAGGVLPDAITAYQTYGDPKNPCIVFPACYGAKLTLGFQNHLVGEGKVRSQIQYGPNVTSNLVNKALDPRNYFIVTFALFCNGESSSPSNTPSPYNGPYFPHTSYEDNIRAQYSVLTKGLGVDKAFCALGFSMGGQQAYHWAVMYPEFVERIIAICSSARTSPHNRCVLEGPKAAMLASKDYDGGHYTSPPQHGLRAFGRVMCAWMYGQTWFRQQRYTLNGNYSDLESFMKGEGEANWLQNWDANDMMALLDTWQNGDISQVRDGGDYKKALRSISAKVLLLPARTDLCFPPEDSQIEASYLQDVKLRIIDTDWGHNAGGGANITDVEFVSANIREFKVTGGILPDAVTAYQTYGSSNNPCIVFPTCYGAKLALGSQDYLIGDDKALDPCKYFIVTFALFCNGESSSPSNTPAPYNGAYFPSVSYEDNIRAQHAVLTKLLGVQKIFCVVGFSMGGQQSYHWPVVFPDFVERFVVICSSARTSFHNKCFLEGPKSAMLASKDYADGHYTTTPQHGIRAFGRVYSAWAYGQTWFREHKYLMNGEYPDLNSFIRERWEARYLQYWDANDMIALLSTWQNGDISKVQDGGNYEKALSSIKAKALLMPSKTDLYFPVRLSLLFTAKRILIFEKPEDSQNELSHLKDAKLHVINTVWGHVAGGGANPSDVEFITARILEFLK</sequence>
<dbReference type="SUPFAM" id="SSF53474">
    <property type="entry name" value="alpha/beta-Hydrolases"/>
    <property type="match status" value="2"/>
</dbReference>
<reference evidence="4" key="1">
    <citation type="journal article" date="2011" name="Science">
        <title>The plant cell wall-decomposing machinery underlies the functional diversity of forest fungi.</title>
        <authorList>
            <person name="Eastwood D.C."/>
            <person name="Floudas D."/>
            <person name="Binder M."/>
            <person name="Majcherczyk A."/>
            <person name="Schneider P."/>
            <person name="Aerts A."/>
            <person name="Asiegbu F.O."/>
            <person name="Baker S.E."/>
            <person name="Barry K."/>
            <person name="Bendiksby M."/>
            <person name="Blumentritt M."/>
            <person name="Coutinho P.M."/>
            <person name="Cullen D."/>
            <person name="de Vries R.P."/>
            <person name="Gathman A."/>
            <person name="Goodell B."/>
            <person name="Henrissat B."/>
            <person name="Ihrmark K."/>
            <person name="Kauserud H."/>
            <person name="Kohler A."/>
            <person name="LaButti K."/>
            <person name="Lapidus A."/>
            <person name="Lavin J.L."/>
            <person name="Lee Y.-H."/>
            <person name="Lindquist E."/>
            <person name="Lilly W."/>
            <person name="Lucas S."/>
            <person name="Morin E."/>
            <person name="Murat C."/>
            <person name="Oguiza J.A."/>
            <person name="Park J."/>
            <person name="Pisabarro A.G."/>
            <person name="Riley R."/>
            <person name="Rosling A."/>
            <person name="Salamov A."/>
            <person name="Schmidt O."/>
            <person name="Schmutz J."/>
            <person name="Skrede I."/>
            <person name="Stenlid J."/>
            <person name="Wiebenga A."/>
            <person name="Xie X."/>
            <person name="Kuees U."/>
            <person name="Hibbett D.S."/>
            <person name="Hoffmeister D."/>
            <person name="Hoegberg N."/>
            <person name="Martin F."/>
            <person name="Grigoriev I.V."/>
            <person name="Watkinson S.C."/>
        </authorList>
    </citation>
    <scope>NUCLEOTIDE SEQUENCE [LARGE SCALE GENOMIC DNA]</scope>
    <source>
        <strain evidence="4">strain S7.3</strain>
    </source>
</reference>
<dbReference type="PANTHER" id="PTHR32268:SF15">
    <property type="entry name" value="HOMOSERINE ACETYLTRANSFERASE FAMILY PROTEIN (AFU_ORTHOLOGUE AFUA_1G15350)"/>
    <property type="match status" value="1"/>
</dbReference>
<accession>F8PUW5</accession>
<evidence type="ECO:0000313" key="3">
    <source>
        <dbReference type="EMBL" id="EGN99729.1"/>
    </source>
</evidence>
<gene>
    <name evidence="3" type="ORF">SERLA73DRAFT_72526</name>
</gene>
<comment type="similarity">
    <text evidence="1">Belongs to the AB hydrolase superfamily. MetX family.</text>
</comment>
<dbReference type="GO" id="GO:0016747">
    <property type="term" value="F:acyltransferase activity, transferring groups other than amino-acyl groups"/>
    <property type="evidence" value="ECO:0007669"/>
    <property type="project" value="InterPro"/>
</dbReference>
<evidence type="ECO:0000256" key="1">
    <source>
        <dbReference type="ARBA" id="ARBA00006886"/>
    </source>
</evidence>
<dbReference type="STRING" id="936435.F8PUW5"/>
<organism evidence="4">
    <name type="scientific">Serpula lacrymans var. lacrymans (strain S7.3)</name>
    <name type="common">Dry rot fungus</name>
    <dbReference type="NCBI Taxonomy" id="936435"/>
    <lineage>
        <taxon>Eukaryota</taxon>
        <taxon>Fungi</taxon>
        <taxon>Dikarya</taxon>
        <taxon>Basidiomycota</taxon>
        <taxon>Agaricomycotina</taxon>
        <taxon>Agaricomycetes</taxon>
        <taxon>Agaricomycetidae</taxon>
        <taxon>Boletales</taxon>
        <taxon>Coniophorineae</taxon>
        <taxon>Serpulaceae</taxon>
        <taxon>Serpula</taxon>
    </lineage>
</organism>
<proteinExistence type="inferred from homology"/>
<dbReference type="OrthoDB" id="9972683at2759"/>
<dbReference type="InterPro" id="IPR008220">
    <property type="entry name" value="HAT_MetX-like"/>
</dbReference>
<dbReference type="InterPro" id="IPR029058">
    <property type="entry name" value="AB_hydrolase_fold"/>
</dbReference>
<dbReference type="PANTHER" id="PTHR32268">
    <property type="entry name" value="HOMOSERINE O-ACETYLTRANSFERASE"/>
    <property type="match status" value="1"/>
</dbReference>
<dbReference type="HOGENOM" id="CLU_415581_0_0_1"/>
<dbReference type="Pfam" id="PF00561">
    <property type="entry name" value="Abhydrolase_1"/>
    <property type="match status" value="2"/>
</dbReference>
<dbReference type="Gene3D" id="3.40.50.1820">
    <property type="entry name" value="alpha/beta hydrolase"/>
    <property type="match status" value="2"/>
</dbReference>